<organism evidence="2 3">
    <name type="scientific">Paenibacillus anaericanus</name>
    <dbReference type="NCBI Taxonomy" id="170367"/>
    <lineage>
        <taxon>Bacteria</taxon>
        <taxon>Bacillati</taxon>
        <taxon>Bacillota</taxon>
        <taxon>Bacilli</taxon>
        <taxon>Bacillales</taxon>
        <taxon>Paenibacillaceae</taxon>
        <taxon>Paenibacillus</taxon>
    </lineage>
</organism>
<sequence length="251" mass="27661">MTRNNKVLQLSILLVCAIVVIVVIGPFKKDQPRQLGENAQGQAFASVPEESVENEEVQQSSGGAISLEQVKELLMKQGINDELYWEALSYEEVELDGDDEPEVVAAIDGGSHLGAFFIFDKTSSGDYSLIFDKSWKVASLNFGAPIEVAEKKLLQVIEMTGGSGVSVQIAHLLEIQNGEVIEAWQGTLKDMNAMFGGNYYVVAGSFQIVNDIMYAWETRSELEDDTVTVKGKPTTTVKMYTYNGTQFIEQK</sequence>
<reference evidence="2 3" key="1">
    <citation type="submission" date="2018-12" db="EMBL/GenBank/DDBJ databases">
        <authorList>
            <person name="Sun L."/>
            <person name="Chen Z."/>
        </authorList>
    </citation>
    <scope>NUCLEOTIDE SEQUENCE [LARGE SCALE GENOMIC DNA]</scope>
    <source>
        <strain evidence="2 3">DSM 15890</strain>
    </source>
</reference>
<dbReference type="EMBL" id="RZNY01000002">
    <property type="protein sequence ID" value="RUT48101.1"/>
    <property type="molecule type" value="Genomic_DNA"/>
</dbReference>
<protein>
    <submittedName>
        <fullName evidence="2">Uncharacterized protein</fullName>
    </submittedName>
</protein>
<dbReference type="OrthoDB" id="2476385at2"/>
<evidence type="ECO:0000313" key="2">
    <source>
        <dbReference type="EMBL" id="RUT48101.1"/>
    </source>
</evidence>
<accession>A0A3S1BRP4</accession>
<evidence type="ECO:0000313" key="3">
    <source>
        <dbReference type="Proteomes" id="UP000279446"/>
    </source>
</evidence>
<dbReference type="RefSeq" id="WP_127190520.1">
    <property type="nucleotide sequence ID" value="NZ_RZNY01000002.1"/>
</dbReference>
<keyword evidence="1" id="KW-1133">Transmembrane helix</keyword>
<keyword evidence="3" id="KW-1185">Reference proteome</keyword>
<name>A0A3S1BRP4_9BACL</name>
<evidence type="ECO:0000256" key="1">
    <source>
        <dbReference type="SAM" id="Phobius"/>
    </source>
</evidence>
<keyword evidence="1" id="KW-0472">Membrane</keyword>
<gene>
    <name evidence="2" type="ORF">EJP82_02880</name>
</gene>
<dbReference type="AlphaFoldDB" id="A0A3S1BRP4"/>
<comment type="caution">
    <text evidence="2">The sequence shown here is derived from an EMBL/GenBank/DDBJ whole genome shotgun (WGS) entry which is preliminary data.</text>
</comment>
<feature type="transmembrane region" description="Helical" evidence="1">
    <location>
        <begin position="7"/>
        <end position="27"/>
    </location>
</feature>
<proteinExistence type="predicted"/>
<dbReference type="Proteomes" id="UP000279446">
    <property type="component" value="Unassembled WGS sequence"/>
</dbReference>
<keyword evidence="1" id="KW-0812">Transmembrane</keyword>